<accession>A0A3P1B434</accession>
<dbReference type="EMBL" id="RQTJ01000007">
    <property type="protein sequence ID" value="RRA95744.1"/>
    <property type="molecule type" value="Genomic_DNA"/>
</dbReference>
<protein>
    <submittedName>
        <fullName evidence="2">DUF3784 domain-containing protein</fullName>
    </submittedName>
</protein>
<dbReference type="OrthoDB" id="954876at2"/>
<dbReference type="InterPro" id="IPR017259">
    <property type="entry name" value="UCP037672"/>
</dbReference>
<keyword evidence="3" id="KW-1185">Reference proteome</keyword>
<feature type="transmembrane region" description="Helical" evidence="1">
    <location>
        <begin position="76"/>
        <end position="95"/>
    </location>
</feature>
<name>A0A3P1B434_9FLAO</name>
<evidence type="ECO:0000256" key="1">
    <source>
        <dbReference type="SAM" id="Phobius"/>
    </source>
</evidence>
<comment type="caution">
    <text evidence="2">The sequence shown here is derived from an EMBL/GenBank/DDBJ whole genome shotgun (WGS) entry which is preliminary data.</text>
</comment>
<keyword evidence="1" id="KW-0812">Transmembrane</keyword>
<evidence type="ECO:0000313" key="3">
    <source>
        <dbReference type="Proteomes" id="UP000268372"/>
    </source>
</evidence>
<feature type="transmembrane region" description="Helical" evidence="1">
    <location>
        <begin position="110"/>
        <end position="131"/>
    </location>
</feature>
<reference evidence="2 3" key="1">
    <citation type="submission" date="2018-11" db="EMBL/GenBank/DDBJ databases">
        <title>Flavobacterium sp. nov., YIM 102796 draft genome.</title>
        <authorList>
            <person name="Li G."/>
            <person name="Jiang Y."/>
        </authorList>
    </citation>
    <scope>NUCLEOTIDE SEQUENCE [LARGE SCALE GENOMIC DNA]</scope>
    <source>
        <strain evidence="2 3">YIM 102796</strain>
    </source>
</reference>
<proteinExistence type="predicted"/>
<dbReference type="RefSeq" id="WP_124898758.1">
    <property type="nucleotide sequence ID" value="NZ_RQTJ01000007.1"/>
</dbReference>
<dbReference type="AlphaFoldDB" id="A0A3P1B434"/>
<sequence length="140" mass="15945">MYAGFIIAFIMALIASLLNEENAGSLLAGYNTMAEDKKKNVDFKAIVKLHHIVFYTIAAILAVSNLSIFFIDNEKIVPISIILTISWGLIPLFIFGKKHDKNEYKSWQKWFQLFVIALLFFGGLLLSYLIWTTPINELNL</sequence>
<organism evidence="2 3">
    <name type="scientific">Paenimyroides viscosum</name>
    <dbReference type="NCBI Taxonomy" id="2488729"/>
    <lineage>
        <taxon>Bacteria</taxon>
        <taxon>Pseudomonadati</taxon>
        <taxon>Bacteroidota</taxon>
        <taxon>Flavobacteriia</taxon>
        <taxon>Flavobacteriales</taxon>
        <taxon>Flavobacteriaceae</taxon>
        <taxon>Paenimyroides</taxon>
    </lineage>
</organism>
<keyword evidence="1" id="KW-1133">Transmembrane helix</keyword>
<gene>
    <name evidence="2" type="ORF">EG242_04720</name>
</gene>
<dbReference type="Pfam" id="PF12650">
    <property type="entry name" value="DUF3784"/>
    <property type="match status" value="1"/>
</dbReference>
<dbReference type="Proteomes" id="UP000268372">
    <property type="component" value="Unassembled WGS sequence"/>
</dbReference>
<evidence type="ECO:0000313" key="2">
    <source>
        <dbReference type="EMBL" id="RRA95744.1"/>
    </source>
</evidence>
<feature type="transmembrane region" description="Helical" evidence="1">
    <location>
        <begin position="52"/>
        <end position="71"/>
    </location>
</feature>
<keyword evidence="1" id="KW-0472">Membrane</keyword>